<evidence type="ECO:0000313" key="2">
    <source>
        <dbReference type="EMBL" id="GAA3211684.1"/>
    </source>
</evidence>
<name>A0ABP6Q962_9ACTN</name>
<protein>
    <recommendedName>
        <fullName evidence="1">Beta-lactamase class A catalytic domain-containing protein</fullName>
    </recommendedName>
</protein>
<evidence type="ECO:0000259" key="1">
    <source>
        <dbReference type="Pfam" id="PF13354"/>
    </source>
</evidence>
<reference evidence="3" key="1">
    <citation type="journal article" date="2019" name="Int. J. Syst. Evol. Microbiol.">
        <title>The Global Catalogue of Microorganisms (GCM) 10K type strain sequencing project: providing services to taxonomists for standard genome sequencing and annotation.</title>
        <authorList>
            <consortium name="The Broad Institute Genomics Platform"/>
            <consortium name="The Broad Institute Genome Sequencing Center for Infectious Disease"/>
            <person name="Wu L."/>
            <person name="Ma J."/>
        </authorList>
    </citation>
    <scope>NUCLEOTIDE SEQUENCE [LARGE SCALE GENOMIC DNA]</scope>
    <source>
        <strain evidence="3">JCM 9377</strain>
    </source>
</reference>
<dbReference type="InterPro" id="IPR045155">
    <property type="entry name" value="Beta-lactam_cat"/>
</dbReference>
<dbReference type="EMBL" id="BAAAUV010000006">
    <property type="protein sequence ID" value="GAA3211684.1"/>
    <property type="molecule type" value="Genomic_DNA"/>
</dbReference>
<accession>A0ABP6Q962</accession>
<evidence type="ECO:0000313" key="3">
    <source>
        <dbReference type="Proteomes" id="UP001501237"/>
    </source>
</evidence>
<dbReference type="Proteomes" id="UP001501237">
    <property type="component" value="Unassembled WGS sequence"/>
</dbReference>
<dbReference type="PANTHER" id="PTHR35333:SF3">
    <property type="entry name" value="BETA-LACTAMASE-TYPE TRANSPEPTIDASE FOLD CONTAINING PROTEIN"/>
    <property type="match status" value="1"/>
</dbReference>
<dbReference type="Pfam" id="PF13354">
    <property type="entry name" value="Beta-lactamase2"/>
    <property type="match status" value="1"/>
</dbReference>
<dbReference type="InterPro" id="IPR012338">
    <property type="entry name" value="Beta-lactam/transpept-like"/>
</dbReference>
<comment type="caution">
    <text evidence="2">The sequence shown here is derived from an EMBL/GenBank/DDBJ whole genome shotgun (WGS) entry which is preliminary data.</text>
</comment>
<dbReference type="SUPFAM" id="SSF56601">
    <property type="entry name" value="beta-lactamase/transpeptidase-like"/>
    <property type="match status" value="1"/>
</dbReference>
<dbReference type="Gene3D" id="3.40.710.10">
    <property type="entry name" value="DD-peptidase/beta-lactamase superfamily"/>
    <property type="match status" value="1"/>
</dbReference>
<dbReference type="InterPro" id="IPR000871">
    <property type="entry name" value="Beta-lactam_class-A"/>
</dbReference>
<gene>
    <name evidence="2" type="ORF">GCM10010468_30510</name>
</gene>
<proteinExistence type="predicted"/>
<sequence length="245" mass="26268">MTATNIDTSLETSLAKSLKKYMAGRSGQASVSVTDLTTGRSYTYNGGLRTATASVVKVDILASLLLRAQDRGRSLTSSERALASRMIRYSDNDAATSLFNLVGGRGGLVRYNRRLGLKQTTPSYAWGATTTSAADQVRLLKAFTSAKSRIKPANRRYALGLMHTVTASQSWGVSAAAKKGDYVALKNGWLPRPVDGGRWTITTVGRVRGHGHDYLIAVISRRNSSMGSGITTVEHLARAVARGLT</sequence>
<dbReference type="PANTHER" id="PTHR35333">
    <property type="entry name" value="BETA-LACTAMASE"/>
    <property type="match status" value="1"/>
</dbReference>
<feature type="domain" description="Beta-lactamase class A catalytic" evidence="1">
    <location>
        <begin position="80"/>
        <end position="218"/>
    </location>
</feature>
<keyword evidence="3" id="KW-1185">Reference proteome</keyword>
<organism evidence="2 3">
    <name type="scientific">Actinocorallia longicatena</name>
    <dbReference type="NCBI Taxonomy" id="111803"/>
    <lineage>
        <taxon>Bacteria</taxon>
        <taxon>Bacillati</taxon>
        <taxon>Actinomycetota</taxon>
        <taxon>Actinomycetes</taxon>
        <taxon>Streptosporangiales</taxon>
        <taxon>Thermomonosporaceae</taxon>
        <taxon>Actinocorallia</taxon>
    </lineage>
</organism>